<reference evidence="1 2" key="1">
    <citation type="journal article" date="2015" name="Genome Biol. Evol.">
        <title>Comparative Genomics of a Bacterivorous Green Alga Reveals Evolutionary Causalities and Consequences of Phago-Mixotrophic Mode of Nutrition.</title>
        <authorList>
            <person name="Burns J.A."/>
            <person name="Paasch A."/>
            <person name="Narechania A."/>
            <person name="Kim E."/>
        </authorList>
    </citation>
    <scope>NUCLEOTIDE SEQUENCE [LARGE SCALE GENOMIC DNA]</scope>
    <source>
        <strain evidence="1 2">PLY_AMNH</strain>
    </source>
</reference>
<name>A0AAE0C0W6_9CHLO</name>
<sequence length="285" mass="31508">MADYAEAELDALADQAEANVEASANDMVVEGLTASSISDLEKLKIDLVSTLPEPEDPSNIIRTPQMDDELEETIQADLLSSTSPSEPSSSPSSAPSNVRVGWDFTDIKAHLDIDWSDYSFLGDHRAVGALPNSIKLLDDIPDYKPLEESFRVIVMGIDNLSASTYISKEDCFKCISQVKSFIDMHPTLPQQTVEAAKANIVQKKNQYIRKAGSIDKLTQGHKAKLQALERILMDAQSMQLQTDTFMQVWQKCAYSTALILDGDEANPTQHTRYTIILPQGVIKRC</sequence>
<organism evidence="1 2">
    <name type="scientific">Cymbomonas tetramitiformis</name>
    <dbReference type="NCBI Taxonomy" id="36881"/>
    <lineage>
        <taxon>Eukaryota</taxon>
        <taxon>Viridiplantae</taxon>
        <taxon>Chlorophyta</taxon>
        <taxon>Pyramimonadophyceae</taxon>
        <taxon>Pyramimonadales</taxon>
        <taxon>Pyramimonadaceae</taxon>
        <taxon>Cymbomonas</taxon>
    </lineage>
</organism>
<protein>
    <submittedName>
        <fullName evidence="1">Uncharacterized protein</fullName>
    </submittedName>
</protein>
<keyword evidence="2" id="KW-1185">Reference proteome</keyword>
<dbReference type="AlphaFoldDB" id="A0AAE0C0W6"/>
<proteinExistence type="predicted"/>
<dbReference type="EMBL" id="LGRX02029890">
    <property type="protein sequence ID" value="KAK3246358.1"/>
    <property type="molecule type" value="Genomic_DNA"/>
</dbReference>
<gene>
    <name evidence="1" type="ORF">CYMTET_44103</name>
</gene>
<comment type="caution">
    <text evidence="1">The sequence shown here is derived from an EMBL/GenBank/DDBJ whole genome shotgun (WGS) entry which is preliminary data.</text>
</comment>
<evidence type="ECO:0000313" key="1">
    <source>
        <dbReference type="EMBL" id="KAK3246358.1"/>
    </source>
</evidence>
<dbReference type="Proteomes" id="UP001190700">
    <property type="component" value="Unassembled WGS sequence"/>
</dbReference>
<evidence type="ECO:0000313" key="2">
    <source>
        <dbReference type="Proteomes" id="UP001190700"/>
    </source>
</evidence>
<accession>A0AAE0C0W6</accession>